<protein>
    <submittedName>
        <fullName evidence="1">Excisionase</fullName>
    </submittedName>
</protein>
<keyword evidence="2" id="KW-1185">Reference proteome</keyword>
<dbReference type="AlphaFoldDB" id="A0A3N0AYS4"/>
<sequence length="408" mass="45922">MLRKAVNLVTLAHYVLMNKNTPVLSFDYDLDDHKAVRIREVFAPEAAPFGLVDRHGDISKADLNYWWRHHAIPASRAQIKRLLENLQLESTLVLAEKSFGLSLSDRYWLNDEDDPKSWDAINFFDNDFNDDLGFLTLGQDSAGSSPDAPDYRTVSLSSPNSTLGGDLLKKWKIVNGERVLLKSGVGAFNQEPYNEVAATALHRRLMEPGEFVPYTLFEDGRRVYSACPNLLGPDEELVAAWDVIRNVKQPNNLSDLGFYVKRLEDLGLDADATMTSLAKMFAGDFVLANRDRHYRNFGVIRNAETLEVTGIAPVFDSGSCLWSDAEFLEVPGDFLYMAKPFKMNGMKPDAQLRLFDGYFDWFDPAMLDGYPEEVGAILSQNPNIPERRVGTIVSAVRDKAELLTRIAR</sequence>
<dbReference type="Gene3D" id="1.10.1070.20">
    <property type="match status" value="1"/>
</dbReference>
<dbReference type="Proteomes" id="UP000278327">
    <property type="component" value="Unassembled WGS sequence"/>
</dbReference>
<comment type="caution">
    <text evidence="1">The sequence shown here is derived from an EMBL/GenBank/DDBJ whole genome shotgun (WGS) entry which is preliminary data.</text>
</comment>
<dbReference type="EMBL" id="QICA01000001">
    <property type="protein sequence ID" value="RNL40007.1"/>
    <property type="molecule type" value="Genomic_DNA"/>
</dbReference>
<evidence type="ECO:0000313" key="1">
    <source>
        <dbReference type="EMBL" id="RNL40007.1"/>
    </source>
</evidence>
<accession>A0A3N0AYS4</accession>
<gene>
    <name evidence="1" type="ORF">DMP10_00085</name>
</gene>
<evidence type="ECO:0000313" key="2">
    <source>
        <dbReference type="Proteomes" id="UP000278327"/>
    </source>
</evidence>
<reference evidence="1 2" key="1">
    <citation type="journal article" date="2019" name="Microbiol. Resour. Announc.">
        <title>Draft Genome Sequences of Type Strains of Gordonibacter faecihominis, Paraeggerthella hongkongensis, Parvibacter caecicola,Slackia equolifaciens, Slackia faecicanis, and Slackia isoflavoniconvertens.</title>
        <authorList>
            <person name="Danylec N."/>
            <person name="Stoll D.A."/>
            <person name="Dotsch A."/>
            <person name="Huch M."/>
        </authorList>
    </citation>
    <scope>NUCLEOTIDE SEQUENCE [LARGE SCALE GENOMIC DNA]</scope>
    <source>
        <strain evidence="1 2">DSM 18785</strain>
    </source>
</reference>
<name>A0A3N0AYS4_9ACTN</name>
<organism evidence="1 2">
    <name type="scientific">Adlercreutzia equolifaciens subsp. celatus DSM 18785</name>
    <dbReference type="NCBI Taxonomy" id="1121021"/>
    <lineage>
        <taxon>Bacteria</taxon>
        <taxon>Bacillati</taxon>
        <taxon>Actinomycetota</taxon>
        <taxon>Coriobacteriia</taxon>
        <taxon>Eggerthellales</taxon>
        <taxon>Eggerthellaceae</taxon>
        <taxon>Adlercreutzia</taxon>
    </lineage>
</organism>
<proteinExistence type="predicted"/>